<dbReference type="Gene3D" id="2.30.29.30">
    <property type="entry name" value="Pleckstrin-homology domain (PH domain)/Phosphotyrosine-binding domain (PTB)"/>
    <property type="match status" value="1"/>
</dbReference>
<evidence type="ECO:0000313" key="4">
    <source>
        <dbReference type="Proteomes" id="UP000838756"/>
    </source>
</evidence>
<dbReference type="OrthoDB" id="10062131at2759"/>
<feature type="region of interest" description="Disordered" evidence="1">
    <location>
        <begin position="84"/>
        <end position="116"/>
    </location>
</feature>
<dbReference type="AlphaFoldDB" id="A0A8S4RKU2"/>
<proteinExistence type="predicted"/>
<feature type="compositionally biased region" description="Polar residues" evidence="1">
    <location>
        <begin position="25"/>
        <end position="62"/>
    </location>
</feature>
<sequence>MNSPFGQPESTIFSGAGGTPAFTKSVFSSSKPDSTVNDNPFKGQSSVTSTPYTPFPLNSNASPDKPIPQVTSSLFGLSSTNVNHNNSPFSTKPNNNTTACKTPVASSPQSTEVTPVGKDEKEFDYYNNLRGLNESVSAWIKKHVEETPLCILSPIFKDYENHLKNIQDEYDKIKKELSLKNISDTKDNNTEPKSPIVLSDSPALSNSVFSLTSSTTSPIVEKTHNFTFGINPTATTSTNSFATTVTPSTGFSFGIKPSSSITSPFASNPTSIDNNGSTPFSFGIGKPFAFNTNIKKSDEPINEGVDNEDEPPKVEYTPIAEENSVYDRKCKVFVKKDGNFVDKGVGTLYIKKIEETEKYQLLVRANTALGNILINLILSSSLPTQRMGKNNVMMVCIPTPDAKPQPTSILIRVKTSEDADELLETLNKFKA</sequence>
<evidence type="ECO:0000256" key="1">
    <source>
        <dbReference type="SAM" id="MobiDB-lite"/>
    </source>
</evidence>
<dbReference type="GO" id="GO:0006606">
    <property type="term" value="P:protein import into nucleus"/>
    <property type="evidence" value="ECO:0007669"/>
    <property type="project" value="TreeGrafter"/>
</dbReference>
<dbReference type="InterPro" id="IPR000156">
    <property type="entry name" value="Ran_bind_dom"/>
</dbReference>
<dbReference type="Pfam" id="PF00638">
    <property type="entry name" value="Ran_BP1"/>
    <property type="match status" value="1"/>
</dbReference>
<dbReference type="InterPro" id="IPR011993">
    <property type="entry name" value="PH-like_dom_sf"/>
</dbReference>
<feature type="compositionally biased region" description="Polar residues" evidence="1">
    <location>
        <begin position="1"/>
        <end position="13"/>
    </location>
</feature>
<gene>
    <name evidence="3" type="primary">jg11176</name>
    <name evidence="3" type="ORF">PAEG_LOCUS14507</name>
</gene>
<feature type="region of interest" description="Disordered" evidence="1">
    <location>
        <begin position="1"/>
        <end position="70"/>
    </location>
</feature>
<accession>A0A8S4RKU2</accession>
<dbReference type="Proteomes" id="UP000838756">
    <property type="component" value="Unassembled WGS sequence"/>
</dbReference>
<name>A0A8S4RKU2_9NEOP</name>
<dbReference type="InterPro" id="IPR045255">
    <property type="entry name" value="RanBP1-like"/>
</dbReference>
<protein>
    <submittedName>
        <fullName evidence="3">Jg11176 protein</fullName>
    </submittedName>
</protein>
<dbReference type="CDD" id="cd13170">
    <property type="entry name" value="RanBD_NUP50"/>
    <property type="match status" value="1"/>
</dbReference>
<dbReference type="PROSITE" id="PS50196">
    <property type="entry name" value="RANBD1"/>
    <property type="match status" value="1"/>
</dbReference>
<feature type="domain" description="RanBD1" evidence="2">
    <location>
        <begin position="321"/>
        <end position="431"/>
    </location>
</feature>
<evidence type="ECO:0000259" key="2">
    <source>
        <dbReference type="PROSITE" id="PS50196"/>
    </source>
</evidence>
<dbReference type="SMART" id="SM00160">
    <property type="entry name" value="RanBD"/>
    <property type="match status" value="1"/>
</dbReference>
<reference evidence="3" key="1">
    <citation type="submission" date="2022-03" db="EMBL/GenBank/DDBJ databases">
        <authorList>
            <person name="Lindestad O."/>
        </authorList>
    </citation>
    <scope>NUCLEOTIDE SEQUENCE</scope>
</reference>
<feature type="compositionally biased region" description="Polar residues" evidence="1">
    <location>
        <begin position="84"/>
        <end position="113"/>
    </location>
</feature>
<comment type="caution">
    <text evidence="3">The sequence shown here is derived from an EMBL/GenBank/DDBJ whole genome shotgun (WGS) entry which is preliminary data.</text>
</comment>
<keyword evidence="4" id="KW-1185">Reference proteome</keyword>
<organism evidence="3 4">
    <name type="scientific">Pararge aegeria aegeria</name>
    <dbReference type="NCBI Taxonomy" id="348720"/>
    <lineage>
        <taxon>Eukaryota</taxon>
        <taxon>Metazoa</taxon>
        <taxon>Ecdysozoa</taxon>
        <taxon>Arthropoda</taxon>
        <taxon>Hexapoda</taxon>
        <taxon>Insecta</taxon>
        <taxon>Pterygota</taxon>
        <taxon>Neoptera</taxon>
        <taxon>Endopterygota</taxon>
        <taxon>Lepidoptera</taxon>
        <taxon>Glossata</taxon>
        <taxon>Ditrysia</taxon>
        <taxon>Papilionoidea</taxon>
        <taxon>Nymphalidae</taxon>
        <taxon>Satyrinae</taxon>
        <taxon>Satyrini</taxon>
        <taxon>Parargina</taxon>
        <taxon>Pararge</taxon>
    </lineage>
</organism>
<dbReference type="PANTHER" id="PTHR23138:SF141">
    <property type="entry name" value="NUCLEAR PORE COMPLEX PROTEIN NUP50"/>
    <property type="match status" value="1"/>
</dbReference>
<dbReference type="PANTHER" id="PTHR23138">
    <property type="entry name" value="RAN BINDING PROTEIN"/>
    <property type="match status" value="1"/>
</dbReference>
<evidence type="ECO:0000313" key="3">
    <source>
        <dbReference type="EMBL" id="CAH2237203.1"/>
    </source>
</evidence>
<dbReference type="SUPFAM" id="SSF50729">
    <property type="entry name" value="PH domain-like"/>
    <property type="match status" value="1"/>
</dbReference>
<dbReference type="EMBL" id="CAKXAJ010025255">
    <property type="protein sequence ID" value="CAH2237203.1"/>
    <property type="molecule type" value="Genomic_DNA"/>
</dbReference>